<dbReference type="Proteomes" id="UP001152799">
    <property type="component" value="Chromosome 2"/>
</dbReference>
<feature type="domain" description="CID" evidence="1">
    <location>
        <begin position="33"/>
        <end position="164"/>
    </location>
</feature>
<dbReference type="Pfam" id="PF04818">
    <property type="entry name" value="CID"/>
    <property type="match status" value="1"/>
</dbReference>
<dbReference type="Gene3D" id="6.10.250.2560">
    <property type="match status" value="1"/>
</dbReference>
<sequence length="348" mass="40178">MIERALLSLDQSSNSPNNKTLILFIDKYKGTMSDEFTESAFADKLLRLDNSSKSIQSLSEWVITHQEHYTSVVKVWVREIIKAQEHRRITLLFFANDVIQSSRKTGRKYCYEFGRDLETVFKHMSNSDEKTKNEVGRLLSIWREREIYGELQISLFQRALVMGFKDPLTFLKARAARTTSQSKLEERIPVEVDESLETQVRPHNVSECSKMIQALKDFEANKKSDSVGCATKIAILNRKIPDAATINGIRDRDKAEILVKEIHDVATKLRQYETSSDFDTRQRIKLVNIVNEFLQVQKDLISQGENAKQQYAEKLSEVTRVEQKLEAHMQSLPKIIHTPDDGMESFMQ</sequence>
<dbReference type="PROSITE" id="PS51391">
    <property type="entry name" value="CID"/>
    <property type="match status" value="1"/>
</dbReference>
<gene>
    <name evidence="2" type="ORF">CEUTPL_LOCUS5513</name>
</gene>
<proteinExistence type="predicted"/>
<keyword evidence="3" id="KW-1185">Reference proteome</keyword>
<dbReference type="InterPro" id="IPR006569">
    <property type="entry name" value="CID_dom"/>
</dbReference>
<dbReference type="SMART" id="SM00582">
    <property type="entry name" value="RPR"/>
    <property type="match status" value="1"/>
</dbReference>
<evidence type="ECO:0000259" key="1">
    <source>
        <dbReference type="PROSITE" id="PS51391"/>
    </source>
</evidence>
<dbReference type="AlphaFoldDB" id="A0A9N9QH88"/>
<organism evidence="2 3">
    <name type="scientific">Ceutorhynchus assimilis</name>
    <name type="common">cabbage seed weevil</name>
    <dbReference type="NCBI Taxonomy" id="467358"/>
    <lineage>
        <taxon>Eukaryota</taxon>
        <taxon>Metazoa</taxon>
        <taxon>Ecdysozoa</taxon>
        <taxon>Arthropoda</taxon>
        <taxon>Hexapoda</taxon>
        <taxon>Insecta</taxon>
        <taxon>Pterygota</taxon>
        <taxon>Neoptera</taxon>
        <taxon>Endopterygota</taxon>
        <taxon>Coleoptera</taxon>
        <taxon>Polyphaga</taxon>
        <taxon>Cucujiformia</taxon>
        <taxon>Curculionidae</taxon>
        <taxon>Ceutorhynchinae</taxon>
        <taxon>Ceutorhynchus</taxon>
    </lineage>
</organism>
<dbReference type="GO" id="GO:0000993">
    <property type="term" value="F:RNA polymerase II complex binding"/>
    <property type="evidence" value="ECO:0007669"/>
    <property type="project" value="TreeGrafter"/>
</dbReference>
<name>A0A9N9QH88_9CUCU</name>
<reference evidence="2" key="1">
    <citation type="submission" date="2022-01" db="EMBL/GenBank/DDBJ databases">
        <authorList>
            <person name="King R."/>
        </authorList>
    </citation>
    <scope>NUCLEOTIDE SEQUENCE</scope>
</reference>
<dbReference type="PANTHER" id="PTHR12460">
    <property type="entry name" value="CYCLIN-DEPENDENT KINASE INHIBITOR-RELATED PROTEIN"/>
    <property type="match status" value="1"/>
</dbReference>
<dbReference type="GO" id="GO:0031124">
    <property type="term" value="P:mRNA 3'-end processing"/>
    <property type="evidence" value="ECO:0007669"/>
    <property type="project" value="TreeGrafter"/>
</dbReference>
<dbReference type="EMBL" id="OU892278">
    <property type="protein sequence ID" value="CAG9764889.1"/>
    <property type="molecule type" value="Genomic_DNA"/>
</dbReference>
<dbReference type="SUPFAM" id="SSF48464">
    <property type="entry name" value="ENTH/VHS domain"/>
    <property type="match status" value="1"/>
</dbReference>
<evidence type="ECO:0000313" key="2">
    <source>
        <dbReference type="EMBL" id="CAG9764889.1"/>
    </source>
</evidence>
<evidence type="ECO:0000313" key="3">
    <source>
        <dbReference type="Proteomes" id="UP001152799"/>
    </source>
</evidence>
<dbReference type="Pfam" id="PF16566">
    <property type="entry name" value="CREPT"/>
    <property type="match status" value="1"/>
</dbReference>
<dbReference type="InterPro" id="IPR032337">
    <property type="entry name" value="RPRD1A/B_C"/>
</dbReference>
<dbReference type="Gene3D" id="1.25.40.90">
    <property type="match status" value="1"/>
</dbReference>
<protein>
    <recommendedName>
        <fullName evidence="1">CID domain-containing protein</fullName>
    </recommendedName>
</protein>
<dbReference type="InterPro" id="IPR008942">
    <property type="entry name" value="ENTH_VHS"/>
</dbReference>
<dbReference type="OrthoDB" id="10069473at2759"/>
<accession>A0A9N9QH88</accession>
<dbReference type="PANTHER" id="PTHR12460:SF0">
    <property type="entry name" value="CID DOMAIN-CONTAINING PROTEIN-RELATED"/>
    <property type="match status" value="1"/>
</dbReference>